<evidence type="ECO:0000313" key="3">
    <source>
        <dbReference type="Proteomes" id="UP001631993"/>
    </source>
</evidence>
<gene>
    <name evidence="2" type="ORF">ACKI1S_16810</name>
</gene>
<name>A0ABW9IH34_STRGJ</name>
<keyword evidence="1" id="KW-0812">Transmembrane</keyword>
<feature type="transmembrane region" description="Helical" evidence="1">
    <location>
        <begin position="66"/>
        <end position="82"/>
    </location>
</feature>
<keyword evidence="3" id="KW-1185">Reference proteome</keyword>
<dbReference type="Proteomes" id="UP001631993">
    <property type="component" value="Unassembled WGS sequence"/>
</dbReference>
<evidence type="ECO:0000256" key="1">
    <source>
        <dbReference type="SAM" id="Phobius"/>
    </source>
</evidence>
<organism evidence="2 3">
    <name type="scientific">Streptomyces galilaeus</name>
    <dbReference type="NCBI Taxonomy" id="33899"/>
    <lineage>
        <taxon>Bacteria</taxon>
        <taxon>Bacillati</taxon>
        <taxon>Actinomycetota</taxon>
        <taxon>Actinomycetes</taxon>
        <taxon>Kitasatosporales</taxon>
        <taxon>Streptomycetaceae</taxon>
        <taxon>Streptomyces</taxon>
    </lineage>
</organism>
<feature type="transmembrane region" description="Helical" evidence="1">
    <location>
        <begin position="88"/>
        <end position="108"/>
    </location>
</feature>
<dbReference type="RefSeq" id="WP_409097647.1">
    <property type="nucleotide sequence ID" value="NZ_JBJVNE010000007.1"/>
</dbReference>
<reference evidence="2 3" key="1">
    <citation type="submission" date="2024-12" db="EMBL/GenBank/DDBJ databases">
        <title>Forecasting of Potato common scab and diversities of Pathogenic streptomyces spp. in china.</title>
        <authorList>
            <person name="Handique U."/>
            <person name="Wu J."/>
        </authorList>
    </citation>
    <scope>NUCLEOTIDE SEQUENCE [LARGE SCALE GENOMIC DNA]</scope>
    <source>
        <strain evidence="2 3">ZRIMU1585</strain>
    </source>
</reference>
<dbReference type="EMBL" id="JBJVNE010000007">
    <property type="protein sequence ID" value="MFM9647796.1"/>
    <property type="molecule type" value="Genomic_DNA"/>
</dbReference>
<keyword evidence="1" id="KW-0472">Membrane</keyword>
<keyword evidence="1" id="KW-1133">Transmembrane helix</keyword>
<proteinExistence type="predicted"/>
<accession>A0ABW9IH34</accession>
<evidence type="ECO:0008006" key="4">
    <source>
        <dbReference type="Google" id="ProtNLM"/>
    </source>
</evidence>
<evidence type="ECO:0000313" key="2">
    <source>
        <dbReference type="EMBL" id="MFM9647796.1"/>
    </source>
</evidence>
<comment type="caution">
    <text evidence="2">The sequence shown here is derived from an EMBL/GenBank/DDBJ whole genome shotgun (WGS) entry which is preliminary data.</text>
</comment>
<sequence>MKRRQCSVPAVALIGGQWTCQRLAGHQGPHEVSYSKRSTMHYAWYDGDLLAAYRLLPGTVRWKRPLAYRLGGWTAFALFYGLPAALLFVGMSPLSAVVFCAVVAWLSIDRARFFDLGRFSVGVWRIPPTSPAPIIGLGWMLHGKDRTGPKAGLDFILGGRAVAVFTLMPRKEWAERKQYRAKWPAGGGPR</sequence>
<protein>
    <recommendedName>
        <fullName evidence="4">DUF2628 domain-containing protein</fullName>
    </recommendedName>
</protein>